<evidence type="ECO:0000313" key="5">
    <source>
        <dbReference type="EMBL" id="QQZ51622.1"/>
    </source>
</evidence>
<sequence>MTTSLRRPPTLLTIGQLCREFEVTPRTLRYYEEQGLLSPERRDQQRLYSRRDRARLQLILRGRRVGLSLAQIREVLDLHNPADQDAAQNALALRAFQQRITALEQQREEVVGAIETLEAACARLEAHLQH</sequence>
<gene>
    <name evidence="4" type="ORF">JKL49_07640</name>
    <name evidence="5" type="ORF">JKL49_11915</name>
</gene>
<dbReference type="PANTHER" id="PTHR30204">
    <property type="entry name" value="REDOX-CYCLING DRUG-SENSING TRANSCRIPTIONAL ACTIVATOR SOXR"/>
    <property type="match status" value="1"/>
</dbReference>
<dbReference type="CDD" id="cd04776">
    <property type="entry name" value="HTH_GnyR"/>
    <property type="match status" value="1"/>
</dbReference>
<dbReference type="RefSeq" id="WP_215339556.1">
    <property type="nucleotide sequence ID" value="NZ_JAGSGD010000001.1"/>
</dbReference>
<dbReference type="SUPFAM" id="SSF46955">
    <property type="entry name" value="Putative DNA-binding domain"/>
    <property type="match status" value="1"/>
</dbReference>
<dbReference type="EMBL" id="JAGSGD010000001">
    <property type="protein sequence ID" value="MBR7619260.1"/>
    <property type="molecule type" value="Genomic_DNA"/>
</dbReference>
<dbReference type="InterPro" id="IPR047057">
    <property type="entry name" value="MerR_fam"/>
</dbReference>
<feature type="domain" description="HTH merR-type" evidence="3">
    <location>
        <begin position="11"/>
        <end position="78"/>
    </location>
</feature>
<dbReference type="AlphaFoldDB" id="A0A941HW77"/>
<evidence type="ECO:0000313" key="6">
    <source>
        <dbReference type="Proteomes" id="UP000622580"/>
    </source>
</evidence>
<reference evidence="5" key="1">
    <citation type="submission" date="2021-01" db="EMBL/GenBank/DDBJ databases">
        <title>Genome sequence of Phenylobacterium sp. 20VBR1 isolated from a valley glaceir, Ny-Alesund, Svalbard.</title>
        <authorList>
            <person name="Thomas F.A."/>
            <person name="Krishnan K.P."/>
            <person name="Sinha R.K."/>
        </authorList>
    </citation>
    <scope>NUCLEOTIDE SEQUENCE</scope>
    <source>
        <strain evidence="5">20VBR1</strain>
    </source>
</reference>
<dbReference type="Proteomes" id="UP000622580">
    <property type="component" value="Unassembled WGS sequence"/>
</dbReference>
<dbReference type="InterPro" id="IPR009061">
    <property type="entry name" value="DNA-bd_dom_put_sf"/>
</dbReference>
<dbReference type="PROSITE" id="PS50937">
    <property type="entry name" value="HTH_MERR_2"/>
    <property type="match status" value="1"/>
</dbReference>
<evidence type="ECO:0000256" key="2">
    <source>
        <dbReference type="SAM" id="Coils"/>
    </source>
</evidence>
<dbReference type="GO" id="GO:0003677">
    <property type="term" value="F:DNA binding"/>
    <property type="evidence" value="ECO:0007669"/>
    <property type="project" value="UniProtKB-KW"/>
</dbReference>
<feature type="coiled-coil region" evidence="2">
    <location>
        <begin position="93"/>
        <end position="120"/>
    </location>
</feature>
<dbReference type="PANTHER" id="PTHR30204:SF58">
    <property type="entry name" value="HTH-TYPE TRANSCRIPTIONAL REGULATOR YFMP"/>
    <property type="match status" value="1"/>
</dbReference>
<reference evidence="4" key="2">
    <citation type="submission" date="2021-04" db="EMBL/GenBank/DDBJ databases">
        <title>Draft genome assembly of strain Phenylobacterium sp. 20VBR1 using MiniION and Illumina platforms.</title>
        <authorList>
            <person name="Thomas F.A."/>
            <person name="Krishnan K.P."/>
            <person name="Sinha R.K."/>
        </authorList>
    </citation>
    <scope>NUCLEOTIDE SEQUENCE</scope>
    <source>
        <strain evidence="4">20VBR1</strain>
    </source>
</reference>
<dbReference type="EMBL" id="CP068570">
    <property type="protein sequence ID" value="QQZ51622.1"/>
    <property type="molecule type" value="Genomic_DNA"/>
</dbReference>
<protein>
    <submittedName>
        <fullName evidence="4">MerR family DNA-binding transcriptional regulator</fullName>
    </submittedName>
</protein>
<name>A0A941HW77_9CAUL</name>
<keyword evidence="1 4" id="KW-0238">DNA-binding</keyword>
<keyword evidence="6" id="KW-1185">Reference proteome</keyword>
<proteinExistence type="predicted"/>
<dbReference type="SMART" id="SM00422">
    <property type="entry name" value="HTH_MERR"/>
    <property type="match status" value="1"/>
</dbReference>
<evidence type="ECO:0000259" key="3">
    <source>
        <dbReference type="PROSITE" id="PS50937"/>
    </source>
</evidence>
<dbReference type="Pfam" id="PF13411">
    <property type="entry name" value="MerR_1"/>
    <property type="match status" value="1"/>
</dbReference>
<keyword evidence="2" id="KW-0175">Coiled coil</keyword>
<dbReference type="InterPro" id="IPR000551">
    <property type="entry name" value="MerR-type_HTH_dom"/>
</dbReference>
<evidence type="ECO:0000313" key="4">
    <source>
        <dbReference type="EMBL" id="MBR7619260.1"/>
    </source>
</evidence>
<accession>A0A941HW77</accession>
<organism evidence="4 6">
    <name type="scientific">Phenylobacterium glaciei</name>
    <dbReference type="NCBI Taxonomy" id="2803784"/>
    <lineage>
        <taxon>Bacteria</taxon>
        <taxon>Pseudomonadati</taxon>
        <taxon>Pseudomonadota</taxon>
        <taxon>Alphaproteobacteria</taxon>
        <taxon>Caulobacterales</taxon>
        <taxon>Caulobacteraceae</taxon>
        <taxon>Phenylobacterium</taxon>
    </lineage>
</organism>
<evidence type="ECO:0000256" key="1">
    <source>
        <dbReference type="ARBA" id="ARBA00023125"/>
    </source>
</evidence>
<dbReference type="GO" id="GO:0003700">
    <property type="term" value="F:DNA-binding transcription factor activity"/>
    <property type="evidence" value="ECO:0007669"/>
    <property type="project" value="InterPro"/>
</dbReference>
<dbReference type="Gene3D" id="1.10.1660.10">
    <property type="match status" value="1"/>
</dbReference>